<feature type="compositionally biased region" description="Low complexity" evidence="1">
    <location>
        <begin position="95"/>
        <end position="109"/>
    </location>
</feature>
<sequence length="425" mass="45317">MVLPPTTPAPSRFLSSKRSSTQLSQTQTPNQNVTQRSSQFHATPRFATSTPRPSSTRAGATYATPALAIKSRVPRSRSTQDIIDDSSPVGPEDGSPPASASAWSAFPEPIEFDSSLVEQSPSSEDPRSPKRRRISIASSEPETEGLELSQDFEGGHPESSLNAPGDRIASYSPELENGVNYDQDHHGSVAAPDTHMISSSPVQPSSPIYGSEWDQVPQEREEEEEGVNSEPTISKADSNASPAPATLEPTARFTVSKSVPPAFRAGPRFKPTEPPDKFPIHPNAYLTADIFSPQRRGARYLPGGLAAELRDWLVDVKGSADGKEDVKATWSASGLSAGSTRAVQVTVDAVSSGGVGMTLVTGRVQDDGRVIRIVLAGEGNLEGLEGNRGKVIPGAVVSIAPPAWDVHLDGQWTVAYRWSVVDHGR</sequence>
<organism evidence="2 3">
    <name type="scientific">Dichotomopilus funicola</name>
    <dbReference type="NCBI Taxonomy" id="1934379"/>
    <lineage>
        <taxon>Eukaryota</taxon>
        <taxon>Fungi</taxon>
        <taxon>Dikarya</taxon>
        <taxon>Ascomycota</taxon>
        <taxon>Pezizomycotina</taxon>
        <taxon>Sordariomycetes</taxon>
        <taxon>Sordariomycetidae</taxon>
        <taxon>Sordariales</taxon>
        <taxon>Chaetomiaceae</taxon>
        <taxon>Dichotomopilus</taxon>
    </lineage>
</organism>
<dbReference type="EMBL" id="MU853554">
    <property type="protein sequence ID" value="KAK4147993.1"/>
    <property type="molecule type" value="Genomic_DNA"/>
</dbReference>
<dbReference type="Proteomes" id="UP001302676">
    <property type="component" value="Unassembled WGS sequence"/>
</dbReference>
<evidence type="ECO:0000256" key="1">
    <source>
        <dbReference type="SAM" id="MobiDB-lite"/>
    </source>
</evidence>
<reference evidence="2" key="1">
    <citation type="journal article" date="2023" name="Mol. Phylogenet. Evol.">
        <title>Genome-scale phylogeny and comparative genomics of the fungal order Sordariales.</title>
        <authorList>
            <person name="Hensen N."/>
            <person name="Bonometti L."/>
            <person name="Westerberg I."/>
            <person name="Brannstrom I.O."/>
            <person name="Guillou S."/>
            <person name="Cros-Aarteil S."/>
            <person name="Calhoun S."/>
            <person name="Haridas S."/>
            <person name="Kuo A."/>
            <person name="Mondo S."/>
            <person name="Pangilinan J."/>
            <person name="Riley R."/>
            <person name="LaButti K."/>
            <person name="Andreopoulos B."/>
            <person name="Lipzen A."/>
            <person name="Chen C."/>
            <person name="Yan M."/>
            <person name="Daum C."/>
            <person name="Ng V."/>
            <person name="Clum A."/>
            <person name="Steindorff A."/>
            <person name="Ohm R.A."/>
            <person name="Martin F."/>
            <person name="Silar P."/>
            <person name="Natvig D.O."/>
            <person name="Lalanne C."/>
            <person name="Gautier V."/>
            <person name="Ament-Velasquez S.L."/>
            <person name="Kruys A."/>
            <person name="Hutchinson M.I."/>
            <person name="Powell A.J."/>
            <person name="Barry K."/>
            <person name="Miller A.N."/>
            <person name="Grigoriev I.V."/>
            <person name="Debuchy R."/>
            <person name="Gladieux P."/>
            <person name="Hiltunen Thoren M."/>
            <person name="Johannesson H."/>
        </authorList>
    </citation>
    <scope>NUCLEOTIDE SEQUENCE</scope>
    <source>
        <strain evidence="2">CBS 141.50</strain>
    </source>
</reference>
<evidence type="ECO:0000313" key="3">
    <source>
        <dbReference type="Proteomes" id="UP001302676"/>
    </source>
</evidence>
<comment type="caution">
    <text evidence="2">The sequence shown here is derived from an EMBL/GenBank/DDBJ whole genome shotgun (WGS) entry which is preliminary data.</text>
</comment>
<protein>
    <submittedName>
        <fullName evidence="2">Uncharacterized protein</fullName>
    </submittedName>
</protein>
<reference evidence="2" key="2">
    <citation type="submission" date="2023-05" db="EMBL/GenBank/DDBJ databases">
        <authorList>
            <consortium name="Lawrence Berkeley National Laboratory"/>
            <person name="Steindorff A."/>
            <person name="Hensen N."/>
            <person name="Bonometti L."/>
            <person name="Westerberg I."/>
            <person name="Brannstrom I.O."/>
            <person name="Guillou S."/>
            <person name="Cros-Aarteil S."/>
            <person name="Calhoun S."/>
            <person name="Haridas S."/>
            <person name="Kuo A."/>
            <person name="Mondo S."/>
            <person name="Pangilinan J."/>
            <person name="Riley R."/>
            <person name="Labutti K."/>
            <person name="Andreopoulos B."/>
            <person name="Lipzen A."/>
            <person name="Chen C."/>
            <person name="Yanf M."/>
            <person name="Daum C."/>
            <person name="Ng V."/>
            <person name="Clum A."/>
            <person name="Ohm R."/>
            <person name="Martin F."/>
            <person name="Silar P."/>
            <person name="Natvig D."/>
            <person name="Lalanne C."/>
            <person name="Gautier V."/>
            <person name="Ament-Velasquez S.L."/>
            <person name="Kruys A."/>
            <person name="Hutchinson M.I."/>
            <person name="Powell A.J."/>
            <person name="Barry K."/>
            <person name="Miller A.N."/>
            <person name="Grigoriev I.V."/>
            <person name="Debuchy R."/>
            <person name="Gladieux P."/>
            <person name="Thoren M.H."/>
            <person name="Johannesson H."/>
        </authorList>
    </citation>
    <scope>NUCLEOTIDE SEQUENCE</scope>
    <source>
        <strain evidence="2">CBS 141.50</strain>
    </source>
</reference>
<accession>A0AAN6VAQ9</accession>
<dbReference type="AlphaFoldDB" id="A0AAN6VAQ9"/>
<gene>
    <name evidence="2" type="ORF">C8A04DRAFT_23784</name>
</gene>
<feature type="compositionally biased region" description="Polar residues" evidence="1">
    <location>
        <begin position="229"/>
        <end position="241"/>
    </location>
</feature>
<feature type="compositionally biased region" description="Polar residues" evidence="1">
    <location>
        <begin position="13"/>
        <end position="58"/>
    </location>
</feature>
<name>A0AAN6VAQ9_9PEZI</name>
<dbReference type="RefSeq" id="XP_062641364.1">
    <property type="nucleotide sequence ID" value="XM_062778806.1"/>
</dbReference>
<dbReference type="GeneID" id="87815419"/>
<proteinExistence type="predicted"/>
<feature type="compositionally biased region" description="Low complexity" evidence="1">
    <location>
        <begin position="198"/>
        <end position="207"/>
    </location>
</feature>
<feature type="region of interest" description="Disordered" evidence="1">
    <location>
        <begin position="1"/>
        <end position="278"/>
    </location>
</feature>
<evidence type="ECO:0000313" key="2">
    <source>
        <dbReference type="EMBL" id="KAK4147993.1"/>
    </source>
</evidence>
<keyword evidence="3" id="KW-1185">Reference proteome</keyword>